<dbReference type="AlphaFoldDB" id="A0A7W9A3W9"/>
<feature type="region of interest" description="Disordered" evidence="1">
    <location>
        <begin position="37"/>
        <end position="66"/>
    </location>
</feature>
<feature type="region of interest" description="Disordered" evidence="1">
    <location>
        <begin position="134"/>
        <end position="175"/>
    </location>
</feature>
<accession>A0A7W9A3W9</accession>
<proteinExistence type="predicted"/>
<evidence type="ECO:0000313" key="3">
    <source>
        <dbReference type="Proteomes" id="UP000548978"/>
    </source>
</evidence>
<dbReference type="EMBL" id="JACIJB010000004">
    <property type="protein sequence ID" value="MBB5660635.1"/>
    <property type="molecule type" value="Genomic_DNA"/>
</dbReference>
<dbReference type="Proteomes" id="UP000548978">
    <property type="component" value="Unassembled WGS sequence"/>
</dbReference>
<name>A0A7W9A3W9_9CAUL</name>
<dbReference type="Pfam" id="PF13801">
    <property type="entry name" value="Metal_resist"/>
    <property type="match status" value="1"/>
</dbReference>
<protein>
    <submittedName>
        <fullName evidence="2">Putative membrane protein</fullName>
    </submittedName>
</protein>
<evidence type="ECO:0000313" key="2">
    <source>
        <dbReference type="EMBL" id="MBB5660635.1"/>
    </source>
</evidence>
<gene>
    <name evidence="2" type="ORF">FHS65_001381</name>
</gene>
<keyword evidence="3" id="KW-1185">Reference proteome</keyword>
<organism evidence="2 3">
    <name type="scientific">Brevundimonas halotolerans</name>
    <dbReference type="NCBI Taxonomy" id="69670"/>
    <lineage>
        <taxon>Bacteria</taxon>
        <taxon>Pseudomonadati</taxon>
        <taxon>Pseudomonadota</taxon>
        <taxon>Alphaproteobacteria</taxon>
        <taxon>Caulobacterales</taxon>
        <taxon>Caulobacteraceae</taxon>
        <taxon>Brevundimonas</taxon>
    </lineage>
</organism>
<dbReference type="InterPro" id="IPR025961">
    <property type="entry name" value="Metal_resist"/>
</dbReference>
<evidence type="ECO:0000256" key="1">
    <source>
        <dbReference type="SAM" id="MobiDB-lite"/>
    </source>
</evidence>
<feature type="compositionally biased region" description="Basic and acidic residues" evidence="1">
    <location>
        <begin position="158"/>
        <end position="175"/>
    </location>
</feature>
<reference evidence="2 3" key="1">
    <citation type="submission" date="2020-08" db="EMBL/GenBank/DDBJ databases">
        <title>Genomic Encyclopedia of Type Strains, Phase IV (KMG-IV): sequencing the most valuable type-strain genomes for metagenomic binning, comparative biology and taxonomic classification.</title>
        <authorList>
            <person name="Goeker M."/>
        </authorList>
    </citation>
    <scope>NUCLEOTIDE SEQUENCE [LARGE SCALE GENOMIC DNA]</scope>
    <source>
        <strain evidence="2 3">DSM 24448</strain>
    </source>
</reference>
<dbReference type="RefSeq" id="WP_123287819.1">
    <property type="nucleotide sequence ID" value="NZ_JACIJB010000004.1"/>
</dbReference>
<dbReference type="OrthoDB" id="7206408at2"/>
<sequence>MSARAMKVGLIVLAVINVFALAAVATMAVSLNRIESRVEDQRRPGRSGNSPWEAVGALPPETQSRVRTTLRESALSARPDFEEARTARKAALSRALETPYDGEAVRTLLATSREAELRGRARIEDDTTALLATLNPEERAAVAPLLSRHGPRGRGRGGGRDRGERSERREAAPAE</sequence>
<comment type="caution">
    <text evidence="2">The sequence shown here is derived from an EMBL/GenBank/DDBJ whole genome shotgun (WGS) entry which is preliminary data.</text>
</comment>